<reference evidence="1 2" key="1">
    <citation type="journal article" date="2005" name="Genome Res.">
        <title>Comparative and functional genomic analyses of the pathogenicity of phytopathogen Xanthomonas campestris pv. campestris.</title>
        <authorList>
            <person name="Qian W."/>
            <person name="Jia Y."/>
            <person name="Ren S.X."/>
            <person name="He Y.Q."/>
            <person name="Feng J.X."/>
            <person name="Lu L.F."/>
            <person name="Sun Q."/>
            <person name="Ying G."/>
            <person name="Tang D.J."/>
            <person name="Tang H."/>
            <person name="Wu W."/>
            <person name="Hao P."/>
            <person name="Wang L."/>
            <person name="Jiang B.L."/>
            <person name="Zeng S."/>
            <person name="Gu W.Y."/>
            <person name="Lu G."/>
            <person name="Rong L."/>
            <person name="Tian Y."/>
            <person name="Yao Z."/>
            <person name="Fu G."/>
            <person name="Chen B."/>
            <person name="Fang R."/>
            <person name="Qiang B."/>
            <person name="Chen Z."/>
            <person name="Zhao G.P."/>
            <person name="Tang J.L."/>
            <person name="He C."/>
        </authorList>
    </citation>
    <scope>NUCLEOTIDE SEQUENCE [LARGE SCALE GENOMIC DNA]</scope>
    <source>
        <strain evidence="1 2">8004</strain>
    </source>
</reference>
<sequence>MVIFLGRYQLSCNALPHPAQGWRADWRIQQVGASKAGDLARGELSPLFTDHRSAMSAARAAGMVILEAMHADAQRQLEYA</sequence>
<dbReference type="KEGG" id="xcb:XC_2792"/>
<accession>A0A0H2X950</accession>
<dbReference type="EMBL" id="CP000050">
    <property type="protein sequence ID" value="AAY49841.1"/>
    <property type="molecule type" value="Genomic_DNA"/>
</dbReference>
<organism evidence="1 2">
    <name type="scientific">Xanthomonas campestris pv. campestris (strain 8004)</name>
    <dbReference type="NCBI Taxonomy" id="314565"/>
    <lineage>
        <taxon>Bacteria</taxon>
        <taxon>Pseudomonadati</taxon>
        <taxon>Pseudomonadota</taxon>
        <taxon>Gammaproteobacteria</taxon>
        <taxon>Lysobacterales</taxon>
        <taxon>Lysobacteraceae</taxon>
        <taxon>Xanthomonas</taxon>
    </lineage>
</organism>
<proteinExistence type="predicted"/>
<evidence type="ECO:0000313" key="2">
    <source>
        <dbReference type="Proteomes" id="UP000000420"/>
    </source>
</evidence>
<gene>
    <name evidence="1" type="ordered locus">XC_2792</name>
</gene>
<protein>
    <submittedName>
        <fullName evidence="1">Uncharacterized protein</fullName>
    </submittedName>
</protein>
<name>A0A0H2X950_XANC8</name>
<dbReference type="AlphaFoldDB" id="A0A0H2X950"/>
<dbReference type="HOGENOM" id="CLU_193907_0_0_6"/>
<dbReference type="RefSeq" id="WP_011269914.1">
    <property type="nucleotide sequence ID" value="NC_007086.1"/>
</dbReference>
<dbReference type="Proteomes" id="UP000000420">
    <property type="component" value="Chromosome"/>
</dbReference>
<evidence type="ECO:0000313" key="1">
    <source>
        <dbReference type="EMBL" id="AAY49841.1"/>
    </source>
</evidence>